<dbReference type="Gene3D" id="3.30.710.10">
    <property type="entry name" value="Potassium Channel Kv1.1, Chain A"/>
    <property type="match status" value="1"/>
</dbReference>
<dbReference type="InterPro" id="IPR028325">
    <property type="entry name" value="VG_K_chnl"/>
</dbReference>
<name>A0A6P8HGK1_ACTTE</name>
<dbReference type="InterPro" id="IPR005821">
    <property type="entry name" value="Ion_trans_dom"/>
</dbReference>
<dbReference type="InParanoid" id="A0A6P8HGK1"/>
<keyword evidence="4 12" id="KW-0812">Transmembrane</keyword>
<dbReference type="PRINTS" id="PR01496">
    <property type="entry name" value="SHAKERCHANEL"/>
</dbReference>
<dbReference type="PRINTS" id="PR01491">
    <property type="entry name" value="KVCHANNEL"/>
</dbReference>
<dbReference type="SUPFAM" id="SSF81324">
    <property type="entry name" value="Voltage-gated potassium channels"/>
    <property type="match status" value="1"/>
</dbReference>
<keyword evidence="6" id="KW-0851">Voltage-gated channel</keyword>
<keyword evidence="7" id="KW-0630">Potassium</keyword>
<evidence type="ECO:0000256" key="3">
    <source>
        <dbReference type="ARBA" id="ARBA00022538"/>
    </source>
</evidence>
<dbReference type="FunFam" id="1.10.287.70:FF:000028">
    <property type="entry name" value="potassium voltage-gated channel subfamily D member 3"/>
    <property type="match status" value="1"/>
</dbReference>
<dbReference type="KEGG" id="aten:116292372"/>
<evidence type="ECO:0000259" key="13">
    <source>
        <dbReference type="SMART" id="SM00225"/>
    </source>
</evidence>
<evidence type="ECO:0000256" key="2">
    <source>
        <dbReference type="ARBA" id="ARBA00022448"/>
    </source>
</evidence>
<dbReference type="Pfam" id="PF02214">
    <property type="entry name" value="BTB_2"/>
    <property type="match status" value="1"/>
</dbReference>
<evidence type="ECO:0000256" key="9">
    <source>
        <dbReference type="ARBA" id="ARBA00023065"/>
    </source>
</evidence>
<keyword evidence="5" id="KW-0631">Potassium channel</keyword>
<dbReference type="SUPFAM" id="SSF54695">
    <property type="entry name" value="POZ domain"/>
    <property type="match status" value="1"/>
</dbReference>
<dbReference type="InterPro" id="IPR000210">
    <property type="entry name" value="BTB/POZ_dom"/>
</dbReference>
<evidence type="ECO:0000256" key="5">
    <source>
        <dbReference type="ARBA" id="ARBA00022826"/>
    </source>
</evidence>
<dbReference type="RefSeq" id="XP_031555539.1">
    <property type="nucleotide sequence ID" value="XM_031699679.1"/>
</dbReference>
<evidence type="ECO:0000256" key="1">
    <source>
        <dbReference type="ARBA" id="ARBA00004141"/>
    </source>
</evidence>
<dbReference type="GO" id="GO:0001508">
    <property type="term" value="P:action potential"/>
    <property type="evidence" value="ECO:0007669"/>
    <property type="project" value="TreeGrafter"/>
</dbReference>
<evidence type="ECO:0000313" key="15">
    <source>
        <dbReference type="RefSeq" id="XP_031555539.1"/>
    </source>
</evidence>
<keyword evidence="11" id="KW-0407">Ion channel</keyword>
<evidence type="ECO:0000256" key="12">
    <source>
        <dbReference type="SAM" id="Phobius"/>
    </source>
</evidence>
<dbReference type="InterPro" id="IPR003968">
    <property type="entry name" value="K_chnl_volt-dep_Kv"/>
</dbReference>
<dbReference type="GeneID" id="116292372"/>
<organism evidence="14 15">
    <name type="scientific">Actinia tenebrosa</name>
    <name type="common">Australian red waratah sea anemone</name>
    <dbReference type="NCBI Taxonomy" id="6105"/>
    <lineage>
        <taxon>Eukaryota</taxon>
        <taxon>Metazoa</taxon>
        <taxon>Cnidaria</taxon>
        <taxon>Anthozoa</taxon>
        <taxon>Hexacorallia</taxon>
        <taxon>Actiniaria</taxon>
        <taxon>Actiniidae</taxon>
        <taxon>Actinia</taxon>
    </lineage>
</organism>
<protein>
    <submittedName>
        <fullName evidence="15">Potassium voltage-gated channel subfamily A member 1-like</fullName>
    </submittedName>
</protein>
<feature type="transmembrane region" description="Helical" evidence="12">
    <location>
        <begin position="142"/>
        <end position="167"/>
    </location>
</feature>
<dbReference type="PANTHER" id="PTHR11537:SF113">
    <property type="entry name" value="POTASSIUM VOLTAGE-GATED CHANNEL PROTEIN SHAKER"/>
    <property type="match status" value="1"/>
</dbReference>
<sequence>MSHSQSNLYLSDRVVINVSGERYETLESTLSRYPNTLLGCPTKRSQYFDHKQKEYFFNRNRQVFDAILFYYQSYGRLVKPDLISDDIFMDEIRFFEIQSDFVTAREKLETSLSGNPHSARSQPQNQLQRQIWILFTYAGSSFWARILGVWSVTVIVMSVVIPCIESLEYDFHESVGTMRSVLEGNTYAVLESGCYIWFTFELCVRFASAPKKTQFFRQPLNIIDFITVVSYYLVLLIEGSRSGSLSAMRVARILRVLRIFKLSRYSSGMRILLFTFLTSLKELTMFLIFLLISVLLSSSAAYYAEYGEPKSNFTSIPATFWWSVGTVTTLGYGDHYPQTLAGKLVGGALSIIGVLILALPVFLFVTNFKKVLGTHFSLVNDDDDGTDQEDFRRHRLGIRRLNFS</sequence>
<keyword evidence="3" id="KW-0633">Potassium transport</keyword>
<evidence type="ECO:0000256" key="7">
    <source>
        <dbReference type="ARBA" id="ARBA00022958"/>
    </source>
</evidence>
<dbReference type="PRINTS" id="PR00169">
    <property type="entry name" value="KCHANNEL"/>
</dbReference>
<dbReference type="Gene3D" id="1.10.287.70">
    <property type="match status" value="1"/>
</dbReference>
<feature type="transmembrane region" description="Helical" evidence="12">
    <location>
        <begin position="219"/>
        <end position="237"/>
    </location>
</feature>
<feature type="transmembrane region" description="Helical" evidence="12">
    <location>
        <begin position="344"/>
        <end position="365"/>
    </location>
</feature>
<dbReference type="AlphaFoldDB" id="A0A6P8HGK1"/>
<evidence type="ECO:0000313" key="14">
    <source>
        <dbReference type="Proteomes" id="UP000515163"/>
    </source>
</evidence>
<dbReference type="InterPro" id="IPR027359">
    <property type="entry name" value="Volt_channel_dom_sf"/>
</dbReference>
<evidence type="ECO:0000256" key="6">
    <source>
        <dbReference type="ARBA" id="ARBA00022882"/>
    </source>
</evidence>
<comment type="subcellular location">
    <subcellularLocation>
        <location evidence="1">Membrane</location>
        <topology evidence="1">Multi-pass membrane protein</topology>
    </subcellularLocation>
</comment>
<keyword evidence="10 12" id="KW-0472">Membrane</keyword>
<dbReference type="PANTHER" id="PTHR11537">
    <property type="entry name" value="VOLTAGE-GATED POTASSIUM CHANNEL"/>
    <property type="match status" value="1"/>
</dbReference>
<dbReference type="Gene3D" id="1.20.120.350">
    <property type="entry name" value="Voltage-gated potassium channels. Chain C"/>
    <property type="match status" value="1"/>
</dbReference>
<dbReference type="GO" id="GO:0051260">
    <property type="term" value="P:protein homooligomerization"/>
    <property type="evidence" value="ECO:0007669"/>
    <property type="project" value="InterPro"/>
</dbReference>
<evidence type="ECO:0000256" key="4">
    <source>
        <dbReference type="ARBA" id="ARBA00022692"/>
    </source>
</evidence>
<dbReference type="Proteomes" id="UP000515163">
    <property type="component" value="Unplaced"/>
</dbReference>
<keyword evidence="9" id="KW-0406">Ion transport</keyword>
<evidence type="ECO:0000256" key="10">
    <source>
        <dbReference type="ARBA" id="ARBA00023136"/>
    </source>
</evidence>
<keyword evidence="8 12" id="KW-1133">Transmembrane helix</keyword>
<evidence type="ECO:0000256" key="11">
    <source>
        <dbReference type="ARBA" id="ARBA00023303"/>
    </source>
</evidence>
<dbReference type="GO" id="GO:0005251">
    <property type="term" value="F:delayed rectifier potassium channel activity"/>
    <property type="evidence" value="ECO:0007669"/>
    <property type="project" value="TreeGrafter"/>
</dbReference>
<feature type="domain" description="BTB" evidence="13">
    <location>
        <begin position="12"/>
        <end position="112"/>
    </location>
</feature>
<dbReference type="GO" id="GO:0008076">
    <property type="term" value="C:voltage-gated potassium channel complex"/>
    <property type="evidence" value="ECO:0007669"/>
    <property type="project" value="InterPro"/>
</dbReference>
<evidence type="ECO:0000256" key="8">
    <source>
        <dbReference type="ARBA" id="ARBA00022989"/>
    </source>
</evidence>
<dbReference type="Pfam" id="PF00520">
    <property type="entry name" value="Ion_trans"/>
    <property type="match status" value="1"/>
</dbReference>
<reference evidence="15" key="1">
    <citation type="submission" date="2025-08" db="UniProtKB">
        <authorList>
            <consortium name="RefSeq"/>
        </authorList>
    </citation>
    <scope>IDENTIFICATION</scope>
    <source>
        <tissue evidence="15">Tentacle</tissue>
    </source>
</reference>
<accession>A0A6P8HGK1</accession>
<dbReference type="FunFam" id="3.30.710.10:FF:000157">
    <property type="entry name" value="Potassium channel"/>
    <property type="match status" value="1"/>
</dbReference>
<dbReference type="InterPro" id="IPR003972">
    <property type="entry name" value="K_chnl_volt-dep_Kv1"/>
</dbReference>
<dbReference type="SMART" id="SM00225">
    <property type="entry name" value="BTB"/>
    <property type="match status" value="1"/>
</dbReference>
<keyword evidence="14" id="KW-1185">Reference proteome</keyword>
<dbReference type="InterPro" id="IPR003131">
    <property type="entry name" value="T1-type_BTB"/>
</dbReference>
<proteinExistence type="predicted"/>
<keyword evidence="2" id="KW-0813">Transport</keyword>
<gene>
    <name evidence="15" type="primary">LOC116292372</name>
</gene>
<dbReference type="InterPro" id="IPR011333">
    <property type="entry name" value="SKP1/BTB/POZ_sf"/>
</dbReference>
<dbReference type="OrthoDB" id="415460at2759"/>